<evidence type="ECO:0000313" key="5">
    <source>
        <dbReference type="EMBL" id="PSL11899.1"/>
    </source>
</evidence>
<dbReference type="Gene3D" id="6.20.370.130">
    <property type="match status" value="1"/>
</dbReference>
<dbReference type="GO" id="GO:0003677">
    <property type="term" value="F:DNA binding"/>
    <property type="evidence" value="ECO:0007669"/>
    <property type="project" value="UniProtKB-KW"/>
</dbReference>
<dbReference type="PROSITE" id="PS51857">
    <property type="entry name" value="CSD_2"/>
    <property type="match status" value="1"/>
</dbReference>
<dbReference type="PIRSF" id="PIRSF002599">
    <property type="entry name" value="Cold_shock_A"/>
    <property type="match status" value="1"/>
</dbReference>
<organism evidence="5 6">
    <name type="scientific">Marinobacterium halophilum</name>
    <dbReference type="NCBI Taxonomy" id="267374"/>
    <lineage>
        <taxon>Bacteria</taxon>
        <taxon>Pseudomonadati</taxon>
        <taxon>Pseudomonadota</taxon>
        <taxon>Gammaproteobacteria</taxon>
        <taxon>Oceanospirillales</taxon>
        <taxon>Oceanospirillaceae</taxon>
        <taxon>Marinobacterium</taxon>
    </lineage>
</organism>
<protein>
    <submittedName>
        <fullName evidence="5">Putative cold-shock DNA-binding protein</fullName>
    </submittedName>
</protein>
<comment type="subcellular location">
    <subcellularLocation>
        <location evidence="1 3">Cytoplasm</location>
    </subcellularLocation>
</comment>
<keyword evidence="2" id="KW-0963">Cytoplasm</keyword>
<sequence>MSNTTTGTVKWFNETKGFGFIEQQNGPDVFAHFSAISGSGFKTLAEGQQVEFTVTQGQKGPQAENIAAI</sequence>
<dbReference type="FunFam" id="2.40.50.140:FF:000006">
    <property type="entry name" value="Cold shock protein CspC"/>
    <property type="match status" value="1"/>
</dbReference>
<dbReference type="PRINTS" id="PR00050">
    <property type="entry name" value="COLDSHOCK"/>
</dbReference>
<dbReference type="SMART" id="SM00357">
    <property type="entry name" value="CSP"/>
    <property type="match status" value="1"/>
</dbReference>
<dbReference type="RefSeq" id="WP_106592758.1">
    <property type="nucleotide sequence ID" value="NZ_PYGI01000021.1"/>
</dbReference>
<comment type="caution">
    <text evidence="5">The sequence shown here is derived from an EMBL/GenBank/DDBJ whole genome shotgun (WGS) entry which is preliminary data.</text>
</comment>
<accession>A0A2P8EQZ9</accession>
<evidence type="ECO:0000256" key="1">
    <source>
        <dbReference type="ARBA" id="ARBA00004496"/>
    </source>
</evidence>
<keyword evidence="5" id="KW-0238">DNA-binding</keyword>
<dbReference type="SUPFAM" id="SSF50249">
    <property type="entry name" value="Nucleic acid-binding proteins"/>
    <property type="match status" value="1"/>
</dbReference>
<evidence type="ECO:0000256" key="2">
    <source>
        <dbReference type="ARBA" id="ARBA00022490"/>
    </source>
</evidence>
<dbReference type="Pfam" id="PF00313">
    <property type="entry name" value="CSD"/>
    <property type="match status" value="1"/>
</dbReference>
<dbReference type="InterPro" id="IPR012156">
    <property type="entry name" value="Cold_shock_CspA"/>
</dbReference>
<reference evidence="5 6" key="1">
    <citation type="submission" date="2018-03" db="EMBL/GenBank/DDBJ databases">
        <title>Genomic Encyclopedia of Archaeal and Bacterial Type Strains, Phase II (KMG-II): from individual species to whole genera.</title>
        <authorList>
            <person name="Goeker M."/>
        </authorList>
    </citation>
    <scope>NUCLEOTIDE SEQUENCE [LARGE SCALE GENOMIC DNA]</scope>
    <source>
        <strain evidence="5 6">DSM 17586</strain>
    </source>
</reference>
<dbReference type="Proteomes" id="UP000242133">
    <property type="component" value="Unassembled WGS sequence"/>
</dbReference>
<name>A0A2P8EQZ9_9GAMM</name>
<evidence type="ECO:0000256" key="3">
    <source>
        <dbReference type="RuleBase" id="RU000408"/>
    </source>
</evidence>
<dbReference type="AlphaFoldDB" id="A0A2P8EQZ9"/>
<dbReference type="InterPro" id="IPR050181">
    <property type="entry name" value="Cold_shock_domain"/>
</dbReference>
<dbReference type="OrthoDB" id="9810590at2"/>
<evidence type="ECO:0000313" key="6">
    <source>
        <dbReference type="Proteomes" id="UP000242133"/>
    </source>
</evidence>
<evidence type="ECO:0000259" key="4">
    <source>
        <dbReference type="PROSITE" id="PS51857"/>
    </source>
</evidence>
<dbReference type="InterPro" id="IPR012340">
    <property type="entry name" value="NA-bd_OB-fold"/>
</dbReference>
<gene>
    <name evidence="5" type="ORF">CLV44_1217</name>
</gene>
<dbReference type="PROSITE" id="PS00352">
    <property type="entry name" value="CSD_1"/>
    <property type="match status" value="1"/>
</dbReference>
<dbReference type="InterPro" id="IPR002059">
    <property type="entry name" value="CSP_DNA-bd"/>
</dbReference>
<dbReference type="InterPro" id="IPR019844">
    <property type="entry name" value="CSD_CS"/>
</dbReference>
<proteinExistence type="predicted"/>
<dbReference type="InterPro" id="IPR011129">
    <property type="entry name" value="CSD"/>
</dbReference>
<keyword evidence="6" id="KW-1185">Reference proteome</keyword>
<dbReference type="GO" id="GO:0005829">
    <property type="term" value="C:cytosol"/>
    <property type="evidence" value="ECO:0007669"/>
    <property type="project" value="UniProtKB-ARBA"/>
</dbReference>
<dbReference type="PANTHER" id="PTHR11544">
    <property type="entry name" value="COLD SHOCK DOMAIN CONTAINING PROTEINS"/>
    <property type="match status" value="1"/>
</dbReference>
<feature type="domain" description="CSD" evidence="4">
    <location>
        <begin position="4"/>
        <end position="68"/>
    </location>
</feature>
<dbReference type="EMBL" id="PYGI01000021">
    <property type="protein sequence ID" value="PSL11899.1"/>
    <property type="molecule type" value="Genomic_DNA"/>
</dbReference>
<dbReference type="CDD" id="cd04458">
    <property type="entry name" value="CSP_CDS"/>
    <property type="match status" value="1"/>
</dbReference>
<dbReference type="Gene3D" id="2.40.50.140">
    <property type="entry name" value="Nucleic acid-binding proteins"/>
    <property type="match status" value="1"/>
</dbReference>